<organism evidence="16 17">
    <name type="scientific">Acanthoscelides obtectus</name>
    <name type="common">Bean weevil</name>
    <name type="synonym">Bruchus obtectus</name>
    <dbReference type="NCBI Taxonomy" id="200917"/>
    <lineage>
        <taxon>Eukaryota</taxon>
        <taxon>Metazoa</taxon>
        <taxon>Ecdysozoa</taxon>
        <taxon>Arthropoda</taxon>
        <taxon>Hexapoda</taxon>
        <taxon>Insecta</taxon>
        <taxon>Pterygota</taxon>
        <taxon>Neoptera</taxon>
        <taxon>Endopterygota</taxon>
        <taxon>Coleoptera</taxon>
        <taxon>Polyphaga</taxon>
        <taxon>Cucujiformia</taxon>
        <taxon>Chrysomeloidea</taxon>
        <taxon>Chrysomelidae</taxon>
        <taxon>Bruchinae</taxon>
        <taxon>Bruchini</taxon>
        <taxon>Acanthoscelides</taxon>
    </lineage>
</organism>
<evidence type="ECO:0000256" key="12">
    <source>
        <dbReference type="ARBA" id="ARBA00077531"/>
    </source>
</evidence>
<dbReference type="FunFam" id="3.30.60.190:FF:000001">
    <property type="entry name" value="box C/D snoRNA protein 1"/>
    <property type="match status" value="1"/>
</dbReference>
<evidence type="ECO:0000313" key="17">
    <source>
        <dbReference type="Proteomes" id="UP001152888"/>
    </source>
</evidence>
<dbReference type="GO" id="GO:0005634">
    <property type="term" value="C:nucleus"/>
    <property type="evidence" value="ECO:0007669"/>
    <property type="project" value="TreeGrafter"/>
</dbReference>
<comment type="similarity">
    <text evidence="9">Belongs to the BCD1 family.</text>
</comment>
<dbReference type="OrthoDB" id="272357at2759"/>
<keyword evidence="7" id="KW-0832">Ubl conjugation</keyword>
<protein>
    <recommendedName>
        <fullName evidence="11">Box C/D snoRNA protein 1</fullName>
    </recommendedName>
    <alternativeName>
        <fullName evidence="12">Zinc finger HIT domain-containing protein 6</fullName>
    </alternativeName>
</protein>
<keyword evidence="5 13" id="KW-0863">Zinc-finger</keyword>
<evidence type="ECO:0000256" key="4">
    <source>
        <dbReference type="ARBA" id="ARBA00022723"/>
    </source>
</evidence>
<keyword evidence="3" id="KW-0597">Phosphoprotein</keyword>
<dbReference type="InterPro" id="IPR057721">
    <property type="entry name" value="BCD1_alpha/beta"/>
</dbReference>
<evidence type="ECO:0000256" key="1">
    <source>
        <dbReference type="ARBA" id="ARBA00022499"/>
    </source>
</evidence>
<evidence type="ECO:0000259" key="15">
    <source>
        <dbReference type="PROSITE" id="PS51083"/>
    </source>
</evidence>
<comment type="function">
    <text evidence="8">Required for box C/D snoRNAs accumulation involved in snoRNA processing, snoRNA transport to the nucleolus and ribosome biogenesis.</text>
</comment>
<evidence type="ECO:0000256" key="7">
    <source>
        <dbReference type="ARBA" id="ARBA00022843"/>
    </source>
</evidence>
<comment type="caution">
    <text evidence="16">The sequence shown here is derived from an EMBL/GenBank/DDBJ whole genome shotgun (WGS) entry which is preliminary data.</text>
</comment>
<evidence type="ECO:0000256" key="2">
    <source>
        <dbReference type="ARBA" id="ARBA00022517"/>
    </source>
</evidence>
<dbReference type="GO" id="GO:0000492">
    <property type="term" value="P:box C/D snoRNP assembly"/>
    <property type="evidence" value="ECO:0007669"/>
    <property type="project" value="TreeGrafter"/>
</dbReference>
<evidence type="ECO:0000256" key="8">
    <source>
        <dbReference type="ARBA" id="ARBA00049598"/>
    </source>
</evidence>
<keyword evidence="2" id="KW-0690">Ribosome biogenesis</keyword>
<dbReference type="Pfam" id="PF25790">
    <property type="entry name" value="BCD1"/>
    <property type="match status" value="1"/>
</dbReference>
<reference evidence="16" key="1">
    <citation type="submission" date="2022-03" db="EMBL/GenBank/DDBJ databases">
        <authorList>
            <person name="Sayadi A."/>
        </authorList>
    </citation>
    <scope>NUCLEOTIDE SEQUENCE</scope>
</reference>
<dbReference type="InterPro" id="IPR051639">
    <property type="entry name" value="BCD1"/>
</dbReference>
<gene>
    <name evidence="16" type="ORF">ACAOBT_LOCUS15967</name>
</gene>
<accession>A0A9P0KYM3</accession>
<evidence type="ECO:0000256" key="9">
    <source>
        <dbReference type="ARBA" id="ARBA00049654"/>
    </source>
</evidence>
<name>A0A9P0KYM3_ACAOB</name>
<keyword evidence="6" id="KW-0862">Zinc</keyword>
<sequence length="318" mass="36189">MEVDIEPSDIKSEPGTSSQATTSRLGPCEVCAFHEAKYTCPRCEVKTCSLKCNKIHKLEVECNGERDRAKFIPLSRFTNLEMSSDYRLLEEITRGLEASRKNFGKRYDNISKYLWKLQKMCSARKTSIKFLPFKFQRHKENTTRIKGTEIQWHVDWIFVNADNLKVADKCVPETEKLGLAVGKHLQQNNNASEGKNETLQYYSAVGVPGVRLLLKAEQKAGKKFFELDPDDSLKKALAKKLIIEYPTIHVVLKDHVCSYNIIDSDTEDETVGEDAKEKTGNEIVESIVKNGEEDIYKSLKNLLFISEYSGEEASSDEE</sequence>
<dbReference type="SUPFAM" id="SSF144232">
    <property type="entry name" value="HIT/MYND zinc finger-like"/>
    <property type="match status" value="1"/>
</dbReference>
<proteinExistence type="inferred from homology"/>
<evidence type="ECO:0000256" key="13">
    <source>
        <dbReference type="PROSITE-ProRule" id="PRU00453"/>
    </source>
</evidence>
<dbReference type="CDD" id="cd23023">
    <property type="entry name" value="zf-HIT_BCD1"/>
    <property type="match status" value="1"/>
</dbReference>
<feature type="compositionally biased region" description="Polar residues" evidence="14">
    <location>
        <begin position="14"/>
        <end position="23"/>
    </location>
</feature>
<dbReference type="AlphaFoldDB" id="A0A9P0KYM3"/>
<dbReference type="Gene3D" id="3.30.60.190">
    <property type="match status" value="1"/>
</dbReference>
<evidence type="ECO:0000256" key="3">
    <source>
        <dbReference type="ARBA" id="ARBA00022553"/>
    </source>
</evidence>
<dbReference type="GO" id="GO:0048254">
    <property type="term" value="P:snoRNA localization"/>
    <property type="evidence" value="ECO:0007669"/>
    <property type="project" value="TreeGrafter"/>
</dbReference>
<dbReference type="InterPro" id="IPR007529">
    <property type="entry name" value="Znf_HIT"/>
</dbReference>
<evidence type="ECO:0000256" key="6">
    <source>
        <dbReference type="ARBA" id="ARBA00022833"/>
    </source>
</evidence>
<dbReference type="PROSITE" id="PS51083">
    <property type="entry name" value="ZF_HIT"/>
    <property type="match status" value="1"/>
</dbReference>
<comment type="subunit">
    <text evidence="10">Interacts with FBL, SNU13, NOP58, NUFIP1, RUVBL1, RUVBL2 and TAF9. Interacts (via HIT-type zinc finger) with the RUVBL1/RUVBL2 complex in the presence of ADP.</text>
</comment>
<evidence type="ECO:0000256" key="10">
    <source>
        <dbReference type="ARBA" id="ARBA00061949"/>
    </source>
</evidence>
<dbReference type="EMBL" id="CAKOFQ010006953">
    <property type="protein sequence ID" value="CAH1984207.1"/>
    <property type="molecule type" value="Genomic_DNA"/>
</dbReference>
<keyword evidence="4" id="KW-0479">Metal-binding</keyword>
<evidence type="ECO:0000313" key="16">
    <source>
        <dbReference type="EMBL" id="CAH1984207.1"/>
    </source>
</evidence>
<evidence type="ECO:0000256" key="11">
    <source>
        <dbReference type="ARBA" id="ARBA00068630"/>
    </source>
</evidence>
<dbReference type="GO" id="GO:0000463">
    <property type="term" value="P:maturation of LSU-rRNA from tricistronic rRNA transcript (SSU-rRNA, 5.8S rRNA, LSU-rRNA)"/>
    <property type="evidence" value="ECO:0007669"/>
    <property type="project" value="TreeGrafter"/>
</dbReference>
<feature type="region of interest" description="Disordered" evidence="14">
    <location>
        <begin position="1"/>
        <end position="23"/>
    </location>
</feature>
<dbReference type="PANTHER" id="PTHR13483:SF3">
    <property type="entry name" value="BOX C_D SNORNA PROTEIN 1"/>
    <property type="match status" value="1"/>
</dbReference>
<evidence type="ECO:0000256" key="5">
    <source>
        <dbReference type="ARBA" id="ARBA00022771"/>
    </source>
</evidence>
<keyword evidence="1" id="KW-1017">Isopeptide bond</keyword>
<dbReference type="Pfam" id="PF04438">
    <property type="entry name" value="zf-HIT"/>
    <property type="match status" value="1"/>
</dbReference>
<dbReference type="GO" id="GO:0070761">
    <property type="term" value="C:pre-snoRNP complex"/>
    <property type="evidence" value="ECO:0007669"/>
    <property type="project" value="TreeGrafter"/>
</dbReference>
<dbReference type="PANTHER" id="PTHR13483">
    <property type="entry name" value="BOX C_D SNORNA PROTEIN 1-RELATED"/>
    <property type="match status" value="1"/>
</dbReference>
<evidence type="ECO:0000256" key="14">
    <source>
        <dbReference type="SAM" id="MobiDB-lite"/>
    </source>
</evidence>
<keyword evidence="17" id="KW-1185">Reference proteome</keyword>
<dbReference type="Proteomes" id="UP001152888">
    <property type="component" value="Unassembled WGS sequence"/>
</dbReference>
<dbReference type="GO" id="GO:0008270">
    <property type="term" value="F:zinc ion binding"/>
    <property type="evidence" value="ECO:0007669"/>
    <property type="project" value="UniProtKB-UniRule"/>
</dbReference>
<feature type="domain" description="HIT-type" evidence="15">
    <location>
        <begin position="28"/>
        <end position="62"/>
    </location>
</feature>